<proteinExistence type="predicted"/>
<dbReference type="Proteomes" id="UP001303760">
    <property type="component" value="Unassembled WGS sequence"/>
</dbReference>
<protein>
    <submittedName>
        <fullName evidence="3">P-loop containing nucleoside triphosphate hydrolase protein</fullName>
    </submittedName>
</protein>
<dbReference type="PANTHER" id="PTHR46411:SF3">
    <property type="entry name" value="AAA+ ATPASE DOMAIN-CONTAINING PROTEIN"/>
    <property type="match status" value="1"/>
</dbReference>
<dbReference type="CDD" id="cd19481">
    <property type="entry name" value="RecA-like_protease"/>
    <property type="match status" value="1"/>
</dbReference>
<dbReference type="InterPro" id="IPR003593">
    <property type="entry name" value="AAA+_ATPase"/>
</dbReference>
<dbReference type="InterPro" id="IPR027417">
    <property type="entry name" value="P-loop_NTPase"/>
</dbReference>
<accession>A0AAN7C555</accession>
<dbReference type="AlphaFoldDB" id="A0AAN7C555"/>
<dbReference type="GO" id="GO:0016887">
    <property type="term" value="F:ATP hydrolysis activity"/>
    <property type="evidence" value="ECO:0007669"/>
    <property type="project" value="InterPro"/>
</dbReference>
<evidence type="ECO:0000259" key="2">
    <source>
        <dbReference type="SMART" id="SM00382"/>
    </source>
</evidence>
<dbReference type="Gene3D" id="3.40.50.300">
    <property type="entry name" value="P-loop containing nucleotide triphosphate hydrolases"/>
    <property type="match status" value="1"/>
</dbReference>
<name>A0AAN7C555_9PEZI</name>
<keyword evidence="4" id="KW-1185">Reference proteome</keyword>
<dbReference type="EMBL" id="MU860253">
    <property type="protein sequence ID" value="KAK4235599.1"/>
    <property type="molecule type" value="Genomic_DNA"/>
</dbReference>
<organism evidence="3 4">
    <name type="scientific">Achaetomium macrosporum</name>
    <dbReference type="NCBI Taxonomy" id="79813"/>
    <lineage>
        <taxon>Eukaryota</taxon>
        <taxon>Fungi</taxon>
        <taxon>Dikarya</taxon>
        <taxon>Ascomycota</taxon>
        <taxon>Pezizomycotina</taxon>
        <taxon>Sordariomycetes</taxon>
        <taxon>Sordariomycetidae</taxon>
        <taxon>Sordariales</taxon>
        <taxon>Chaetomiaceae</taxon>
        <taxon>Achaetomium</taxon>
    </lineage>
</organism>
<feature type="domain" description="AAA+ ATPase" evidence="2">
    <location>
        <begin position="499"/>
        <end position="626"/>
    </location>
</feature>
<gene>
    <name evidence="3" type="ORF">C8A03DRAFT_46299</name>
</gene>
<reference evidence="3" key="1">
    <citation type="journal article" date="2023" name="Mol. Phylogenet. Evol.">
        <title>Genome-scale phylogeny and comparative genomics of the fungal order Sordariales.</title>
        <authorList>
            <person name="Hensen N."/>
            <person name="Bonometti L."/>
            <person name="Westerberg I."/>
            <person name="Brannstrom I.O."/>
            <person name="Guillou S."/>
            <person name="Cros-Aarteil S."/>
            <person name="Calhoun S."/>
            <person name="Haridas S."/>
            <person name="Kuo A."/>
            <person name="Mondo S."/>
            <person name="Pangilinan J."/>
            <person name="Riley R."/>
            <person name="LaButti K."/>
            <person name="Andreopoulos B."/>
            <person name="Lipzen A."/>
            <person name="Chen C."/>
            <person name="Yan M."/>
            <person name="Daum C."/>
            <person name="Ng V."/>
            <person name="Clum A."/>
            <person name="Steindorff A."/>
            <person name="Ohm R.A."/>
            <person name="Martin F."/>
            <person name="Silar P."/>
            <person name="Natvig D.O."/>
            <person name="Lalanne C."/>
            <person name="Gautier V."/>
            <person name="Ament-Velasquez S.L."/>
            <person name="Kruys A."/>
            <person name="Hutchinson M.I."/>
            <person name="Powell A.J."/>
            <person name="Barry K."/>
            <person name="Miller A.N."/>
            <person name="Grigoriev I.V."/>
            <person name="Debuchy R."/>
            <person name="Gladieux P."/>
            <person name="Hiltunen Thoren M."/>
            <person name="Johannesson H."/>
        </authorList>
    </citation>
    <scope>NUCLEOTIDE SEQUENCE</scope>
    <source>
        <strain evidence="3">CBS 532.94</strain>
    </source>
</reference>
<evidence type="ECO:0000256" key="1">
    <source>
        <dbReference type="SAM" id="MobiDB-lite"/>
    </source>
</evidence>
<dbReference type="Pfam" id="PF00004">
    <property type="entry name" value="AAA"/>
    <property type="match status" value="1"/>
</dbReference>
<dbReference type="SMART" id="SM00382">
    <property type="entry name" value="AAA"/>
    <property type="match status" value="1"/>
</dbReference>
<sequence>MAIVTASPPDSDTEVIVSVDESATPATNANPSAVVGKSANSPEAADENAAAQVTEPEQGDDGVQKLYRHDCPYDACPSRWSKFATHQDEQNALEAEVRTVPIVQRYTFNSDKEWVTDSFNVNCPHMRAFLSEALVKYQDLDLDLEGWTFSPPYKPLVHRWDRILALHQQTRDADGDPDKKKAVDQLVNFLKPILAGSIEDLTTTRDTGTIRYGMLWQIYPPGECVLTKFFGVDTVCRVVKYHKSQRRRCWIITLEYVDWDGERCGLRTSEVKIPLYYGLRRVTSFPAYPLSFADKPGEIKEAMMARGRRFQQLRGYHFLSYDGVKILTGSELQQPMSGRVIIDTYAYYKSNNLVKPDMAPLGGGSSSTTNEPAGDDDGGNENYDDGQAASEYGDDDDDANANDMTAAANNPAASDRAEDLTELSDEHCLLTTPWLIGFDLKAKNWGRFLIDKLGEIVWNDKAYDNLVLPGGEKELAWDFVQSKSRSNAVIDDFVPDKGRGLIILMFGPPGVGKTYTAEAVAEKARVPLYLVSAGMLGTSPEVVEPALDHALELCRMWNAMLLLDEADIFLGARLDDSLTRNELVSIFLAKLEYYQGILFLTTNRFSRIDHAFQSRVDLFLPYHDLDTPTRRQVWQNFLEHFGAAEDHPFDVSAEDIDRFAKLPLNGREIKNLLKSAQLLTAQKGGKVKAETLALLAEKRVTALRMLEEHNACVGR</sequence>
<reference evidence="3" key="2">
    <citation type="submission" date="2023-05" db="EMBL/GenBank/DDBJ databases">
        <authorList>
            <consortium name="Lawrence Berkeley National Laboratory"/>
            <person name="Steindorff A."/>
            <person name="Hensen N."/>
            <person name="Bonometti L."/>
            <person name="Westerberg I."/>
            <person name="Brannstrom I.O."/>
            <person name="Guillou S."/>
            <person name="Cros-Aarteil S."/>
            <person name="Calhoun S."/>
            <person name="Haridas S."/>
            <person name="Kuo A."/>
            <person name="Mondo S."/>
            <person name="Pangilinan J."/>
            <person name="Riley R."/>
            <person name="Labutti K."/>
            <person name="Andreopoulos B."/>
            <person name="Lipzen A."/>
            <person name="Chen C."/>
            <person name="Yanf M."/>
            <person name="Daum C."/>
            <person name="Ng V."/>
            <person name="Clum A."/>
            <person name="Ohm R."/>
            <person name="Martin F."/>
            <person name="Silar P."/>
            <person name="Natvig D."/>
            <person name="Lalanne C."/>
            <person name="Gautier V."/>
            <person name="Ament-Velasquez S.L."/>
            <person name="Kruys A."/>
            <person name="Hutchinson M.I."/>
            <person name="Powell A.J."/>
            <person name="Barry K."/>
            <person name="Miller A.N."/>
            <person name="Grigoriev I.V."/>
            <person name="Debuchy R."/>
            <person name="Gladieux P."/>
            <person name="Thoren M.H."/>
            <person name="Johannesson H."/>
        </authorList>
    </citation>
    <scope>NUCLEOTIDE SEQUENCE</scope>
    <source>
        <strain evidence="3">CBS 532.94</strain>
    </source>
</reference>
<comment type="caution">
    <text evidence="3">The sequence shown here is derived from an EMBL/GenBank/DDBJ whole genome shotgun (WGS) entry which is preliminary data.</text>
</comment>
<feature type="compositionally biased region" description="Acidic residues" evidence="1">
    <location>
        <begin position="373"/>
        <end position="384"/>
    </location>
</feature>
<dbReference type="PANTHER" id="PTHR46411">
    <property type="entry name" value="FAMILY ATPASE, PUTATIVE-RELATED"/>
    <property type="match status" value="1"/>
</dbReference>
<keyword evidence="3" id="KW-0378">Hydrolase</keyword>
<dbReference type="SUPFAM" id="SSF52540">
    <property type="entry name" value="P-loop containing nucleoside triphosphate hydrolases"/>
    <property type="match status" value="1"/>
</dbReference>
<dbReference type="Pfam" id="PF22942">
    <property type="entry name" value="DUF7025"/>
    <property type="match status" value="1"/>
</dbReference>
<dbReference type="InterPro" id="IPR003959">
    <property type="entry name" value="ATPase_AAA_core"/>
</dbReference>
<dbReference type="GO" id="GO:0005524">
    <property type="term" value="F:ATP binding"/>
    <property type="evidence" value="ECO:0007669"/>
    <property type="project" value="InterPro"/>
</dbReference>
<feature type="region of interest" description="Disordered" evidence="1">
    <location>
        <begin position="1"/>
        <end position="64"/>
    </location>
</feature>
<evidence type="ECO:0000313" key="4">
    <source>
        <dbReference type="Proteomes" id="UP001303760"/>
    </source>
</evidence>
<feature type="region of interest" description="Disordered" evidence="1">
    <location>
        <begin position="358"/>
        <end position="405"/>
    </location>
</feature>
<evidence type="ECO:0000313" key="3">
    <source>
        <dbReference type="EMBL" id="KAK4235599.1"/>
    </source>
</evidence>
<dbReference type="InterPro" id="IPR054289">
    <property type="entry name" value="DUF7025"/>
</dbReference>